<organism evidence="1 2">
    <name type="scientific">Zygosaccharomyces rouxii</name>
    <dbReference type="NCBI Taxonomy" id="4956"/>
    <lineage>
        <taxon>Eukaryota</taxon>
        <taxon>Fungi</taxon>
        <taxon>Dikarya</taxon>
        <taxon>Ascomycota</taxon>
        <taxon>Saccharomycotina</taxon>
        <taxon>Saccharomycetes</taxon>
        <taxon>Saccharomycetales</taxon>
        <taxon>Saccharomycetaceae</taxon>
        <taxon>Zygosaccharomyces</taxon>
    </lineage>
</organism>
<dbReference type="Proteomes" id="UP000187013">
    <property type="component" value="Unassembled WGS sequence"/>
</dbReference>
<dbReference type="EMBL" id="BDGX01000051">
    <property type="protein sequence ID" value="GAV55683.1"/>
    <property type="molecule type" value="Genomic_DNA"/>
</dbReference>
<dbReference type="AlphaFoldDB" id="A0A1Q3AJH6"/>
<evidence type="ECO:0000313" key="1">
    <source>
        <dbReference type="EMBL" id="GAV55683.1"/>
    </source>
</evidence>
<accession>A0A1Q3AJH6</accession>
<name>A0A1Q3AJH6_ZYGRO</name>
<evidence type="ECO:0000313" key="2">
    <source>
        <dbReference type="Proteomes" id="UP000187013"/>
    </source>
</evidence>
<proteinExistence type="predicted"/>
<reference evidence="1 2" key="1">
    <citation type="submission" date="2016-08" db="EMBL/GenBank/DDBJ databases">
        <title>Draft genome sequence of allopolyploid Zygosaccharomyces rouxii.</title>
        <authorList>
            <person name="Watanabe J."/>
            <person name="Uehara K."/>
            <person name="Mogi Y."/>
            <person name="Tsukioka Y."/>
        </authorList>
    </citation>
    <scope>NUCLEOTIDE SEQUENCE [LARGE SCALE GENOMIC DNA]</scope>
    <source>
        <strain evidence="1 2">NBRC 110957</strain>
    </source>
</reference>
<comment type="caution">
    <text evidence="1">The sequence shown here is derived from an EMBL/GenBank/DDBJ whole genome shotgun (WGS) entry which is preliminary data.</text>
</comment>
<gene>
    <name evidence="1" type="ORF">ZYGR_0AY00750</name>
</gene>
<protein>
    <submittedName>
        <fullName evidence="1">Uncharacterized protein</fullName>
    </submittedName>
</protein>
<dbReference type="OrthoDB" id="4069973at2759"/>
<sequence length="629" mass="73414">MVDTNLKFWSTLVFAAFKRRPENTVFGYKRNVIKMRNAYGKRIKSLLKKPDRDVIDLEIDGALETAHVSRIRELLLKDAQTPIESTLRIFRNGKVRNQGQNQEISDWERKSLLFKNALDPRYGLPLSKLNAHQDFTMNKTILLESENGEEKLDRILWPPVVFSNSCRGIGVPSETYRQYSEKYGTDDKIPKLVHPLSGNPSLKLYPVDFVPHDFQAVGLFPSYAETHKKVFKGIDLFGALIKSRLCSESEIRLINQRITTKEKPASFTSVADLKDVDVDGHHGNDNLQVETDLENLNKWMNISKDYAPFWCTKNMPNKDIPADILRCLFLTRDITISQMKEEFCKHYILFSIFSQAWRIDRKFPQKNLNPPESSLKVPWKSWDLYICQRSQEISAIPIPNTVDEFSDVKLQFDHFLSEFFSYYALIVSEMKAEAEFFFQPTESHLPRTAPVRQVLRSVLLENQWVRALYPNLHAQMKNRFKWIHNSNYLAMPTATKMDETHLQSGKKLLTIVRILLELESESRPNRLGKRGGIYVDLKTPASKWKITIVNNCLTDPEVRRLLKFNTDIGLQLTQNLEYLRNEEGWSCQEKKMLDPDTYFYLYRNEKEPESKKDLIDEIIDRFDKHADQK</sequence>